<reference evidence="1 2" key="1">
    <citation type="submission" date="2022-11" db="EMBL/GenBank/DDBJ databases">
        <title>Viruses from the air-sea interface of a natural surface slick.</title>
        <authorList>
            <person name="Rahlff J."/>
            <person name="Holmfeldt K."/>
        </authorList>
    </citation>
    <scope>NUCLEOTIDE SEQUENCE [LARGE SCALE GENOMIC DNA]</scope>
    <source>
        <strain evidence="1 2">SMS4</strain>
    </source>
</reference>
<name>A0ABT9HU03_9GAMM</name>
<proteinExistence type="predicted"/>
<dbReference type="Proteomes" id="UP001231109">
    <property type="component" value="Unassembled WGS sequence"/>
</dbReference>
<gene>
    <name evidence="1" type="ORF">ORJ04_01385</name>
</gene>
<evidence type="ECO:0000313" key="2">
    <source>
        <dbReference type="Proteomes" id="UP001231109"/>
    </source>
</evidence>
<accession>A0ABT9HU03</accession>
<dbReference type="EMBL" id="JAPJDZ010000002">
    <property type="protein sequence ID" value="MDP5134601.1"/>
    <property type="molecule type" value="Genomic_DNA"/>
</dbReference>
<dbReference type="Pfam" id="PF13650">
    <property type="entry name" value="Asp_protease_2"/>
    <property type="match status" value="1"/>
</dbReference>
<comment type="caution">
    <text evidence="1">The sequence shown here is derived from an EMBL/GenBank/DDBJ whole genome shotgun (WGS) entry which is preliminary data.</text>
</comment>
<organism evidence="1 2">
    <name type="scientific">Rheinheimera baltica</name>
    <dbReference type="NCBI Taxonomy" id="67576"/>
    <lineage>
        <taxon>Bacteria</taxon>
        <taxon>Pseudomonadati</taxon>
        <taxon>Pseudomonadota</taxon>
        <taxon>Gammaproteobacteria</taxon>
        <taxon>Chromatiales</taxon>
        <taxon>Chromatiaceae</taxon>
        <taxon>Rheinheimera</taxon>
    </lineage>
</organism>
<evidence type="ECO:0000313" key="1">
    <source>
        <dbReference type="EMBL" id="MDP5134601.1"/>
    </source>
</evidence>
<dbReference type="Gene3D" id="2.40.70.10">
    <property type="entry name" value="Acid Proteases"/>
    <property type="match status" value="2"/>
</dbReference>
<sequence>MTTVKTLAVLLLSLLTFGCSYLKNVQLLLTGDLEADKPTTMPFDYKKDLIIVQATVGAKPGQFLLDTAAFDSKIERSFATALHLNPVTTKKVTTAQGLDGEVSVTQIPEFVLGQAKFTKTSAGILTFGDTSATQCIAPQGLIGANLMSRGYWKIDYQAQTLSISEHPLALPDNATKLDFKHPTLSAVPAIQLKVAGLEVSGVLFDTGYNGGLVLPKNLADRFDSSSSKNILDQSTSGIFGTNQDDIVVKELEVEIGAATMRIPVEFSSLDKALLGNDILEHFDVYLDYQQDAIYLLQRTEVKVDSPRPFVVGIATNNEWVVNRALASHPFKLGDRIRTINGKKPNDLYADFCDYFLNLDRLLGSDTLTLETTKGEIIEIKQ</sequence>
<dbReference type="PROSITE" id="PS51257">
    <property type="entry name" value="PROKAR_LIPOPROTEIN"/>
    <property type="match status" value="1"/>
</dbReference>
<dbReference type="RefSeq" id="WP_305973264.1">
    <property type="nucleotide sequence ID" value="NZ_JAPJDZ010000002.1"/>
</dbReference>
<dbReference type="InterPro" id="IPR021109">
    <property type="entry name" value="Peptidase_aspartic_dom_sf"/>
</dbReference>
<keyword evidence="2" id="KW-1185">Reference proteome</keyword>
<protein>
    <submittedName>
        <fullName evidence="1">Retropepsin-like aspartic protease</fullName>
    </submittedName>
</protein>
<dbReference type="SUPFAM" id="SSF50630">
    <property type="entry name" value="Acid proteases"/>
    <property type="match status" value="1"/>
</dbReference>